<dbReference type="OrthoDB" id="73901at2759"/>
<evidence type="ECO:0000256" key="1">
    <source>
        <dbReference type="ARBA" id="ARBA00022692"/>
    </source>
</evidence>
<feature type="transmembrane region" description="Helical" evidence="4">
    <location>
        <begin position="104"/>
        <end position="120"/>
    </location>
</feature>
<evidence type="ECO:0000313" key="7">
    <source>
        <dbReference type="Proteomes" id="UP000011715"/>
    </source>
</evidence>
<organism evidence="6 7">
    <name type="scientific">Magnaporthiopsis poae (strain ATCC 64411 / 73-15)</name>
    <name type="common">Kentucky bluegrass fungus</name>
    <name type="synonym">Magnaporthe poae</name>
    <dbReference type="NCBI Taxonomy" id="644358"/>
    <lineage>
        <taxon>Eukaryota</taxon>
        <taxon>Fungi</taxon>
        <taxon>Dikarya</taxon>
        <taxon>Ascomycota</taxon>
        <taxon>Pezizomycotina</taxon>
        <taxon>Sordariomycetes</taxon>
        <taxon>Sordariomycetidae</taxon>
        <taxon>Magnaporthales</taxon>
        <taxon>Magnaporthaceae</taxon>
        <taxon>Magnaporthiopsis</taxon>
    </lineage>
</organism>
<dbReference type="InterPro" id="IPR007274">
    <property type="entry name" value="Cop_transporter"/>
</dbReference>
<reference evidence="7" key="2">
    <citation type="submission" date="2010-05" db="EMBL/GenBank/DDBJ databases">
        <title>The genome sequence of Magnaporthe poae strain ATCC 64411.</title>
        <authorList>
            <person name="Ma L.-J."/>
            <person name="Dead R."/>
            <person name="Young S."/>
            <person name="Zeng Q."/>
            <person name="Koehrsen M."/>
            <person name="Alvarado L."/>
            <person name="Berlin A."/>
            <person name="Chapman S.B."/>
            <person name="Chen Z."/>
            <person name="Freedman E."/>
            <person name="Gellesch M."/>
            <person name="Goldberg J."/>
            <person name="Griggs A."/>
            <person name="Gujja S."/>
            <person name="Heilman E.R."/>
            <person name="Heiman D."/>
            <person name="Hepburn T."/>
            <person name="Howarth C."/>
            <person name="Jen D."/>
            <person name="Larson L."/>
            <person name="Mehta T."/>
            <person name="Neiman D."/>
            <person name="Pearson M."/>
            <person name="Roberts A."/>
            <person name="Saif S."/>
            <person name="Shea T."/>
            <person name="Shenoy N."/>
            <person name="Sisk P."/>
            <person name="Stolte C."/>
            <person name="Sykes S."/>
            <person name="Walk T."/>
            <person name="White J."/>
            <person name="Yandava C."/>
            <person name="Haas B."/>
            <person name="Nusbaum C."/>
            <person name="Birren B."/>
        </authorList>
    </citation>
    <scope>NUCLEOTIDE SEQUENCE [LARGE SCALE GENOMIC DNA]</scope>
    <source>
        <strain evidence="7">ATCC 64411 / 73-15</strain>
    </source>
</reference>
<keyword evidence="2 4" id="KW-1133">Transmembrane helix</keyword>
<keyword evidence="4" id="KW-0813">Transport</keyword>
<reference evidence="5" key="3">
    <citation type="submission" date="2011-03" db="EMBL/GenBank/DDBJ databases">
        <title>Annotation of Magnaporthe poae ATCC 64411.</title>
        <authorList>
            <person name="Ma L.-J."/>
            <person name="Dead R."/>
            <person name="Young S.K."/>
            <person name="Zeng Q."/>
            <person name="Gargeya S."/>
            <person name="Fitzgerald M."/>
            <person name="Haas B."/>
            <person name="Abouelleil A."/>
            <person name="Alvarado L."/>
            <person name="Arachchi H.M."/>
            <person name="Berlin A."/>
            <person name="Brown A."/>
            <person name="Chapman S.B."/>
            <person name="Chen Z."/>
            <person name="Dunbar C."/>
            <person name="Freedman E."/>
            <person name="Gearin G."/>
            <person name="Gellesch M."/>
            <person name="Goldberg J."/>
            <person name="Griggs A."/>
            <person name="Gujja S."/>
            <person name="Heiman D."/>
            <person name="Howarth C."/>
            <person name="Larson L."/>
            <person name="Lui A."/>
            <person name="MacDonald P.J.P."/>
            <person name="Mehta T."/>
            <person name="Montmayeur A."/>
            <person name="Murphy C."/>
            <person name="Neiman D."/>
            <person name="Pearson M."/>
            <person name="Priest M."/>
            <person name="Roberts A."/>
            <person name="Saif S."/>
            <person name="Shea T."/>
            <person name="Shenoy N."/>
            <person name="Sisk P."/>
            <person name="Stolte C."/>
            <person name="Sykes S."/>
            <person name="Yandava C."/>
            <person name="Wortman J."/>
            <person name="Nusbaum C."/>
            <person name="Birren B."/>
        </authorList>
    </citation>
    <scope>NUCLEOTIDE SEQUENCE</scope>
    <source>
        <strain evidence="5">ATCC 64411</strain>
    </source>
</reference>
<evidence type="ECO:0000313" key="6">
    <source>
        <dbReference type="EnsemblFungi" id="MAPG_04835T0"/>
    </source>
</evidence>
<keyword evidence="4" id="KW-0406">Ion transport</keyword>
<evidence type="ECO:0000256" key="2">
    <source>
        <dbReference type="ARBA" id="ARBA00022989"/>
    </source>
</evidence>
<evidence type="ECO:0000256" key="4">
    <source>
        <dbReference type="RuleBase" id="RU367022"/>
    </source>
</evidence>
<dbReference type="GO" id="GO:0005886">
    <property type="term" value="C:plasma membrane"/>
    <property type="evidence" value="ECO:0007669"/>
    <property type="project" value="TreeGrafter"/>
</dbReference>
<keyword evidence="3 4" id="KW-0472">Membrane</keyword>
<dbReference type="STRING" id="644358.A0A0C4DXS8"/>
<dbReference type="EnsemblFungi" id="MAPG_04835T0">
    <property type="protein sequence ID" value="MAPG_04835T0"/>
    <property type="gene ID" value="MAPG_04835"/>
</dbReference>
<dbReference type="EMBL" id="ADBL01001131">
    <property type="status" value="NOT_ANNOTATED_CDS"/>
    <property type="molecule type" value="Genomic_DNA"/>
</dbReference>
<feature type="transmembrane region" description="Helical" evidence="4">
    <location>
        <begin position="126"/>
        <end position="146"/>
    </location>
</feature>
<keyword evidence="1 4" id="KW-0812">Transmembrane</keyword>
<keyword evidence="4" id="KW-0187">Copper transport</keyword>
<keyword evidence="4" id="KW-0186">Copper</keyword>
<evidence type="ECO:0000256" key="3">
    <source>
        <dbReference type="ARBA" id="ARBA00023136"/>
    </source>
</evidence>
<reference evidence="6" key="5">
    <citation type="submission" date="2015-06" db="UniProtKB">
        <authorList>
            <consortium name="EnsemblFungi"/>
        </authorList>
    </citation>
    <scope>IDENTIFICATION</scope>
    <source>
        <strain evidence="6">ATCC 64411</strain>
    </source>
</reference>
<dbReference type="PANTHER" id="PTHR12483:SF120">
    <property type="entry name" value="HIGH-AFFINITY COPPER TRANSPORTER CTRA2"/>
    <property type="match status" value="1"/>
</dbReference>
<comment type="subcellular location">
    <subcellularLocation>
        <location evidence="4">Membrane</location>
        <topology evidence="4">Multi-pass membrane protein</topology>
    </subcellularLocation>
</comment>
<reference evidence="6" key="4">
    <citation type="journal article" date="2015" name="G3 (Bethesda)">
        <title>Genome sequences of three phytopathogenic species of the Magnaporthaceae family of fungi.</title>
        <authorList>
            <person name="Okagaki L.H."/>
            <person name="Nunes C.C."/>
            <person name="Sailsbery J."/>
            <person name="Clay B."/>
            <person name="Brown D."/>
            <person name="John T."/>
            <person name="Oh Y."/>
            <person name="Young N."/>
            <person name="Fitzgerald M."/>
            <person name="Haas B.J."/>
            <person name="Zeng Q."/>
            <person name="Young S."/>
            <person name="Adiconis X."/>
            <person name="Fan L."/>
            <person name="Levin J.Z."/>
            <person name="Mitchell T.K."/>
            <person name="Okubara P.A."/>
            <person name="Farman M.L."/>
            <person name="Kohn L.M."/>
            <person name="Birren B."/>
            <person name="Ma L.-J."/>
            <person name="Dean R.A."/>
        </authorList>
    </citation>
    <scope>NUCLEOTIDE SEQUENCE</scope>
    <source>
        <strain evidence="6">ATCC 64411 / 73-15</strain>
    </source>
</reference>
<dbReference type="Proteomes" id="UP000011715">
    <property type="component" value="Unassembled WGS sequence"/>
</dbReference>
<feature type="transmembrane region" description="Helical" evidence="4">
    <location>
        <begin position="60"/>
        <end position="84"/>
    </location>
</feature>
<gene>
    <name evidence="5" type="ORF">MAPG_04835</name>
</gene>
<dbReference type="VEuPathDB" id="FungiDB:MAPG_04835"/>
<comment type="similarity">
    <text evidence="4">Belongs to the copper transporter (Ctr) (TC 1.A.56) family. SLC31A subfamily.</text>
</comment>
<protein>
    <recommendedName>
        <fullName evidence="4">Copper transport protein</fullName>
    </recommendedName>
</protein>
<dbReference type="PANTHER" id="PTHR12483">
    <property type="entry name" value="SOLUTE CARRIER FAMILY 31 COPPER TRANSPORTERS"/>
    <property type="match status" value="1"/>
</dbReference>
<dbReference type="EMBL" id="GL876969">
    <property type="protein sequence ID" value="KLU85815.1"/>
    <property type="molecule type" value="Genomic_DNA"/>
</dbReference>
<dbReference type="GO" id="GO:0005375">
    <property type="term" value="F:copper ion transmembrane transporter activity"/>
    <property type="evidence" value="ECO:0007669"/>
    <property type="project" value="UniProtKB-UniRule"/>
</dbReference>
<keyword evidence="7" id="KW-1185">Reference proteome</keyword>
<name>A0A0C4DXS8_MAGP6</name>
<dbReference type="Pfam" id="PF04145">
    <property type="entry name" value="Ctr"/>
    <property type="match status" value="2"/>
</dbReference>
<evidence type="ECO:0000313" key="5">
    <source>
        <dbReference type="EMBL" id="KLU85815.1"/>
    </source>
</evidence>
<proteinExistence type="inferred from homology"/>
<sequence length="157" mass="16967">MEAMQHSRHHGWPILLKTRTGNTSNATMQNPSPGMPVIFFSSTSTPLYAAAVTPTNGAQYAGLCIFIVALAMIARLLVAARGVVDLHRWRTKGGRSMLTLLEKALFDVVVAGLGYLLMLVVMTMNIGYFCSVLGGVFIGALISGNWGKEHEGDWLPC</sequence>
<dbReference type="eggNOG" id="ENOG502RMG3">
    <property type="taxonomic scope" value="Eukaryota"/>
</dbReference>
<reference evidence="5" key="1">
    <citation type="submission" date="2010-05" db="EMBL/GenBank/DDBJ databases">
        <title>The Genome Sequence of Magnaporthe poae strain ATCC 64411.</title>
        <authorList>
            <consortium name="The Broad Institute Genome Sequencing Platform"/>
            <consortium name="Broad Institute Genome Sequencing Center for Infectious Disease"/>
            <person name="Ma L.-J."/>
            <person name="Dead R."/>
            <person name="Young S."/>
            <person name="Zeng Q."/>
            <person name="Koehrsen M."/>
            <person name="Alvarado L."/>
            <person name="Berlin A."/>
            <person name="Chapman S.B."/>
            <person name="Chen Z."/>
            <person name="Freedman E."/>
            <person name="Gellesch M."/>
            <person name="Goldberg J."/>
            <person name="Griggs A."/>
            <person name="Gujja S."/>
            <person name="Heilman E.R."/>
            <person name="Heiman D."/>
            <person name="Hepburn T."/>
            <person name="Howarth C."/>
            <person name="Jen D."/>
            <person name="Larson L."/>
            <person name="Mehta T."/>
            <person name="Neiman D."/>
            <person name="Pearson M."/>
            <person name="Roberts A."/>
            <person name="Saif S."/>
            <person name="Shea T."/>
            <person name="Shenoy N."/>
            <person name="Sisk P."/>
            <person name="Stolte C."/>
            <person name="Sykes S."/>
            <person name="Walk T."/>
            <person name="White J."/>
            <person name="Yandava C."/>
            <person name="Haas B."/>
            <person name="Nusbaum C."/>
            <person name="Birren B."/>
        </authorList>
    </citation>
    <scope>NUCLEOTIDE SEQUENCE</scope>
    <source>
        <strain evidence="5">ATCC 64411</strain>
    </source>
</reference>
<accession>A0A0C4DXS8</accession>
<dbReference type="AlphaFoldDB" id="A0A0C4DXS8"/>